<dbReference type="Proteomes" id="UP000317691">
    <property type="component" value="Unassembled WGS sequence"/>
</dbReference>
<sequence length="132" mass="15254">MPRKPRRPDPPAGSDPARDGGRSPEDERLLERLAEFAVSRRMTVPAILFLESVKPLSFLGSQALYFFEPMVRALFTVPEYERFAALMERRENIEVLLVKIEDRDEKARQAERERKAEERAARDQARKGKDSP</sequence>
<dbReference type="AlphaFoldDB" id="A0A538TSK6"/>
<accession>A0A538TSK6</accession>
<organism evidence="2 3">
    <name type="scientific">Eiseniibacteriota bacterium</name>
    <dbReference type="NCBI Taxonomy" id="2212470"/>
    <lineage>
        <taxon>Bacteria</taxon>
        <taxon>Candidatus Eiseniibacteriota</taxon>
    </lineage>
</organism>
<reference evidence="2 3" key="1">
    <citation type="journal article" date="2019" name="Nat. Microbiol.">
        <title>Mediterranean grassland soil C-N compound turnover is dependent on rainfall and depth, and is mediated by genomically divergent microorganisms.</title>
        <authorList>
            <person name="Diamond S."/>
            <person name="Andeer P.F."/>
            <person name="Li Z."/>
            <person name="Crits-Christoph A."/>
            <person name="Burstein D."/>
            <person name="Anantharaman K."/>
            <person name="Lane K.R."/>
            <person name="Thomas B.C."/>
            <person name="Pan C."/>
            <person name="Northen T.R."/>
            <person name="Banfield J.F."/>
        </authorList>
    </citation>
    <scope>NUCLEOTIDE SEQUENCE [LARGE SCALE GENOMIC DNA]</scope>
    <source>
        <strain evidence="2">WS_9</strain>
    </source>
</reference>
<dbReference type="EMBL" id="VBOZ01000008">
    <property type="protein sequence ID" value="TMQ66606.1"/>
    <property type="molecule type" value="Genomic_DNA"/>
</dbReference>
<evidence type="ECO:0000313" key="3">
    <source>
        <dbReference type="Proteomes" id="UP000317691"/>
    </source>
</evidence>
<feature type="region of interest" description="Disordered" evidence="1">
    <location>
        <begin position="1"/>
        <end position="25"/>
    </location>
</feature>
<feature type="region of interest" description="Disordered" evidence="1">
    <location>
        <begin position="104"/>
        <end position="132"/>
    </location>
</feature>
<gene>
    <name evidence="2" type="ORF">E6K79_01405</name>
</gene>
<name>A0A538TSK6_UNCEI</name>
<evidence type="ECO:0000256" key="1">
    <source>
        <dbReference type="SAM" id="MobiDB-lite"/>
    </source>
</evidence>
<protein>
    <submittedName>
        <fullName evidence="2">Uncharacterized protein</fullName>
    </submittedName>
</protein>
<evidence type="ECO:0000313" key="2">
    <source>
        <dbReference type="EMBL" id="TMQ66606.1"/>
    </source>
</evidence>
<feature type="compositionally biased region" description="Basic and acidic residues" evidence="1">
    <location>
        <begin position="16"/>
        <end position="25"/>
    </location>
</feature>
<comment type="caution">
    <text evidence="2">The sequence shown here is derived from an EMBL/GenBank/DDBJ whole genome shotgun (WGS) entry which is preliminary data.</text>
</comment>
<proteinExistence type="predicted"/>